<comment type="subcellular location">
    <subcellularLocation>
        <location evidence="1">Cell envelope</location>
    </subcellularLocation>
</comment>
<feature type="signal peptide" evidence="5">
    <location>
        <begin position="1"/>
        <end position="31"/>
    </location>
</feature>
<evidence type="ECO:0000256" key="4">
    <source>
        <dbReference type="ARBA" id="ARBA00022729"/>
    </source>
</evidence>
<keyword evidence="3" id="KW-0813">Transport</keyword>
<evidence type="ECO:0000259" key="6">
    <source>
        <dbReference type="PROSITE" id="PS50983"/>
    </source>
</evidence>
<dbReference type="GO" id="GO:0030288">
    <property type="term" value="C:outer membrane-bounded periplasmic space"/>
    <property type="evidence" value="ECO:0007669"/>
    <property type="project" value="TreeGrafter"/>
</dbReference>
<organism evidence="7 8">
    <name type="scientific">Corynebacterium evansiae</name>
    <dbReference type="NCBI Taxonomy" id="2913499"/>
    <lineage>
        <taxon>Bacteria</taxon>
        <taxon>Bacillati</taxon>
        <taxon>Actinomycetota</taxon>
        <taxon>Actinomycetes</taxon>
        <taxon>Mycobacteriales</taxon>
        <taxon>Corynebacteriaceae</taxon>
        <taxon>Corynebacterium</taxon>
    </lineage>
</organism>
<evidence type="ECO:0000256" key="5">
    <source>
        <dbReference type="SAM" id="SignalP"/>
    </source>
</evidence>
<dbReference type="PROSITE" id="PS51257">
    <property type="entry name" value="PROKAR_LIPOPROTEIN"/>
    <property type="match status" value="1"/>
</dbReference>
<dbReference type="InterPro" id="IPR051313">
    <property type="entry name" value="Bact_iron-sidero_bind"/>
</dbReference>
<evidence type="ECO:0000313" key="8">
    <source>
        <dbReference type="Proteomes" id="UP001146469"/>
    </source>
</evidence>
<comment type="similarity">
    <text evidence="2">Belongs to the bacterial solute-binding protein 8 family.</text>
</comment>
<evidence type="ECO:0000313" key="7">
    <source>
        <dbReference type="EMBL" id="MCZ9289324.1"/>
    </source>
</evidence>
<dbReference type="EMBL" id="JAKMUT010000003">
    <property type="protein sequence ID" value="MCZ9289324.1"/>
    <property type="molecule type" value="Genomic_DNA"/>
</dbReference>
<evidence type="ECO:0000256" key="1">
    <source>
        <dbReference type="ARBA" id="ARBA00004196"/>
    </source>
</evidence>
<dbReference type="PROSITE" id="PS50983">
    <property type="entry name" value="FE_B12_PBP"/>
    <property type="match status" value="1"/>
</dbReference>
<feature type="chain" id="PRO_5040848547" evidence="5">
    <location>
        <begin position="32"/>
        <end position="298"/>
    </location>
</feature>
<accession>A0A9X3REW1</accession>
<sequence length="298" mass="32512">MMNSRNSQRGSLRRALALLVATILGATALVACGSGDGDNGGGGKDGEPRVVALDWRYEEILEALGVKPVGIVEIGKSAGPKTLEGKLEGIESVGQAKQPNLEVIQSLEPDLILASPTRQESIMPQLEEIAETKSYSDASYTDVLDSMDDIAKKLGKEDKAKELRERIEDKVEEAKKLVKPNTRAALVGWSKGTLYTWIKDSFAGSLLSDAGYVYGYDGSRTAIESKTDVAEMTGDKLPSMKLDRMYLYNDIEGFKSSPYKDVVKDIVDVEQDTWSRSRGPLAAEAMLDQIIETENARK</sequence>
<dbReference type="PANTHER" id="PTHR30532:SF21">
    <property type="entry name" value="SIDEROPHORE-BINDING LIPOPROTEIN YFIY-RELATED"/>
    <property type="match status" value="1"/>
</dbReference>
<dbReference type="SUPFAM" id="SSF53807">
    <property type="entry name" value="Helical backbone' metal receptor"/>
    <property type="match status" value="1"/>
</dbReference>
<comment type="caution">
    <text evidence="7">The sequence shown here is derived from an EMBL/GenBank/DDBJ whole genome shotgun (WGS) entry which is preliminary data.</text>
</comment>
<protein>
    <submittedName>
        <fullName evidence="7">ABC transporter substrate-binding protein</fullName>
    </submittedName>
</protein>
<keyword evidence="4 5" id="KW-0732">Signal</keyword>
<dbReference type="AlphaFoldDB" id="A0A9X3REW1"/>
<name>A0A9X3REW1_9CORY</name>
<keyword evidence="8" id="KW-1185">Reference proteome</keyword>
<dbReference type="InterPro" id="IPR002491">
    <property type="entry name" value="ABC_transptr_periplasmic_BD"/>
</dbReference>
<feature type="domain" description="Fe/B12 periplasmic-binding" evidence="6">
    <location>
        <begin position="49"/>
        <end position="298"/>
    </location>
</feature>
<dbReference type="Gene3D" id="3.40.50.1980">
    <property type="entry name" value="Nitrogenase molybdenum iron protein domain"/>
    <property type="match status" value="2"/>
</dbReference>
<dbReference type="GO" id="GO:1901678">
    <property type="term" value="P:iron coordination entity transport"/>
    <property type="evidence" value="ECO:0007669"/>
    <property type="project" value="UniProtKB-ARBA"/>
</dbReference>
<evidence type="ECO:0000256" key="2">
    <source>
        <dbReference type="ARBA" id="ARBA00008814"/>
    </source>
</evidence>
<reference evidence="7" key="1">
    <citation type="submission" date="2022-02" db="EMBL/GenBank/DDBJ databases">
        <title>Corynebacterium sp. from urogenital microbiome.</title>
        <authorList>
            <person name="Cappelli E.A."/>
            <person name="Ribeiro T.G."/>
            <person name="Peixe L."/>
        </authorList>
    </citation>
    <scope>NUCLEOTIDE SEQUENCE</scope>
    <source>
        <strain evidence="7">C8Ua_174</strain>
    </source>
</reference>
<gene>
    <name evidence="7" type="ORF">L8V00_03760</name>
</gene>
<evidence type="ECO:0000256" key="3">
    <source>
        <dbReference type="ARBA" id="ARBA00022448"/>
    </source>
</evidence>
<dbReference type="RefSeq" id="WP_269944255.1">
    <property type="nucleotide sequence ID" value="NZ_JAKMUT010000003.1"/>
</dbReference>
<dbReference type="Pfam" id="PF01497">
    <property type="entry name" value="Peripla_BP_2"/>
    <property type="match status" value="1"/>
</dbReference>
<dbReference type="PANTHER" id="PTHR30532">
    <property type="entry name" value="IRON III DICITRATE-BINDING PERIPLASMIC PROTEIN"/>
    <property type="match status" value="1"/>
</dbReference>
<proteinExistence type="inferred from homology"/>
<dbReference type="Proteomes" id="UP001146469">
    <property type="component" value="Unassembled WGS sequence"/>
</dbReference>